<proteinExistence type="inferred from homology"/>
<dbReference type="GO" id="GO:0003677">
    <property type="term" value="F:DNA binding"/>
    <property type="evidence" value="ECO:0007669"/>
    <property type="project" value="UniProtKB-KW"/>
</dbReference>
<keyword evidence="6 7" id="KW-0413">Isomerase</keyword>
<sequence>MPKILCIAEKPSIAKAVAGILSGHTAQVKSTASKYTKNYEFNFDFGPPWGKSQVVMSSVAGHTTSYDLPKEYGAWANYPCSIPFEAPCEITIDDDKKAIAANIARNAKYSQVLYIWTDCDREGEYIGTEVRDIARKENPRIQVKRANFNNLEPNHIIRAACNPVDLDERQAAAVAARIELDLRIGAAFTRLQTLKLRSIHGIDPKKVISYGSCQFPCLGFIVDRYHKITRFVTERFWSIKVTHVRDNVPVVFNWARNRLFDRMAVTLLFEQCLTAKKARITKVDQKPTRKFKPLPLTTIELQKKGSSYLHMSSDAVMKTAEALYQKGFISYPRTETDQFDKGMDLRGLVQKQTQHTTWGQYAQGLMDGGFSQPRDGKNNDKAHPPIHPVICAQPNALSLDEKRVYEFVTRRFLACCSSDAVGSTTTLTLLWGNETFSASGLTVLERNFLDVYPYERWTTNELPLFREGEEFEPTEAQIMEGKTSPPTFITEPELIGLMDANGIGTDATMAEHIKTVIDREYVFAKERGGGGGNAAPATRGRGRGRGRGTRGGAAAAGGEGGGGGTGVREFVPSTLGLGLVEGYDDMKFDVNLSKPFLRKEMEVKMKQICEGQKTREEVVRESLAMYREVFDKAEQQIAVLRRVNSIILNLRRLLTFD</sequence>
<evidence type="ECO:0000259" key="10">
    <source>
        <dbReference type="PROSITE" id="PS52039"/>
    </source>
</evidence>
<gene>
    <name evidence="11" type="ORF">BJ508DRAFT_369628</name>
</gene>
<accession>A0A3N4I7M5</accession>
<dbReference type="FunFam" id="3.40.50.140:FF:000005">
    <property type="entry name" value="DNA topoisomerase"/>
    <property type="match status" value="1"/>
</dbReference>
<protein>
    <recommendedName>
        <fullName evidence="3 7">DNA topoisomerase</fullName>
        <ecNumber evidence="3 7">5.6.2.1</ecNumber>
    </recommendedName>
</protein>
<dbReference type="InterPro" id="IPR023406">
    <property type="entry name" value="Topo_IA_AS"/>
</dbReference>
<feature type="domain" description="Toprim" evidence="9">
    <location>
        <begin position="3"/>
        <end position="149"/>
    </location>
</feature>
<comment type="function">
    <text evidence="7">Introduces a single-strand break via transesterification at a target site in duplex DNA. Releases the supercoiling and torsional tension of DNA introduced during the DNA replication and transcription by transiently cleaving and rejoining one strand of the DNA duplex. The scissile phosphodiester is attacked by the catalytic tyrosine of the enzyme, resulting in the formation of a DNA-(5'-phosphotyrosyl)-enzyme intermediate and the expulsion of a 3'-OH DNA strand.</text>
</comment>
<dbReference type="AlphaFoldDB" id="A0A3N4I7M5"/>
<dbReference type="Proteomes" id="UP000275078">
    <property type="component" value="Unassembled WGS sequence"/>
</dbReference>
<keyword evidence="5 7" id="KW-0238">DNA-binding</keyword>
<evidence type="ECO:0000256" key="3">
    <source>
        <dbReference type="ARBA" id="ARBA00012891"/>
    </source>
</evidence>
<feature type="domain" description="Topo IA-type catalytic" evidence="10">
    <location>
        <begin position="167"/>
        <end position="630"/>
    </location>
</feature>
<dbReference type="InterPro" id="IPR023405">
    <property type="entry name" value="Topo_IA_core_domain"/>
</dbReference>
<feature type="compositionally biased region" description="Gly residues" evidence="8">
    <location>
        <begin position="549"/>
        <end position="566"/>
    </location>
</feature>
<dbReference type="SMART" id="SM00493">
    <property type="entry name" value="TOPRIM"/>
    <property type="match status" value="1"/>
</dbReference>
<dbReference type="GO" id="GO:0006310">
    <property type="term" value="P:DNA recombination"/>
    <property type="evidence" value="ECO:0007669"/>
    <property type="project" value="TreeGrafter"/>
</dbReference>
<dbReference type="CDD" id="cd03362">
    <property type="entry name" value="TOPRIM_TopoIA_TopoIII"/>
    <property type="match status" value="1"/>
</dbReference>
<dbReference type="GO" id="GO:0005634">
    <property type="term" value="C:nucleus"/>
    <property type="evidence" value="ECO:0007669"/>
    <property type="project" value="TreeGrafter"/>
</dbReference>
<dbReference type="EC" id="5.6.2.1" evidence="3 7"/>
<evidence type="ECO:0000313" key="11">
    <source>
        <dbReference type="EMBL" id="RPA82069.1"/>
    </source>
</evidence>
<dbReference type="Gene3D" id="3.40.50.140">
    <property type="match status" value="1"/>
</dbReference>
<dbReference type="InterPro" id="IPR013497">
    <property type="entry name" value="Topo_IA_cen"/>
</dbReference>
<evidence type="ECO:0000256" key="4">
    <source>
        <dbReference type="ARBA" id="ARBA00023029"/>
    </source>
</evidence>
<evidence type="ECO:0000256" key="1">
    <source>
        <dbReference type="ARBA" id="ARBA00000213"/>
    </source>
</evidence>
<dbReference type="SMART" id="SM00437">
    <property type="entry name" value="TOP1Ac"/>
    <property type="match status" value="1"/>
</dbReference>
<evidence type="ECO:0000259" key="9">
    <source>
        <dbReference type="PROSITE" id="PS50880"/>
    </source>
</evidence>
<dbReference type="InterPro" id="IPR013826">
    <property type="entry name" value="Topo_IA_cen_sub3"/>
</dbReference>
<dbReference type="InterPro" id="IPR003602">
    <property type="entry name" value="Topo_IA_DNA-bd_dom"/>
</dbReference>
<feature type="region of interest" description="Disordered" evidence="8">
    <location>
        <begin position="528"/>
        <end position="566"/>
    </location>
</feature>
<evidence type="ECO:0000256" key="6">
    <source>
        <dbReference type="ARBA" id="ARBA00023235"/>
    </source>
</evidence>
<dbReference type="STRING" id="1160509.A0A3N4I7M5"/>
<dbReference type="InterPro" id="IPR003601">
    <property type="entry name" value="Topo_IA_2"/>
</dbReference>
<dbReference type="PRINTS" id="PR00417">
    <property type="entry name" value="PRTPISMRASEI"/>
</dbReference>
<evidence type="ECO:0000256" key="7">
    <source>
        <dbReference type="RuleBase" id="RU362092"/>
    </source>
</evidence>
<dbReference type="SMART" id="SM00436">
    <property type="entry name" value="TOP1Bc"/>
    <property type="match status" value="1"/>
</dbReference>
<dbReference type="InterPro" id="IPR013825">
    <property type="entry name" value="Topo_IA_cen_sub2"/>
</dbReference>
<evidence type="ECO:0000256" key="2">
    <source>
        <dbReference type="ARBA" id="ARBA00009446"/>
    </source>
</evidence>
<dbReference type="GO" id="GO:0006281">
    <property type="term" value="P:DNA repair"/>
    <property type="evidence" value="ECO:0007669"/>
    <property type="project" value="TreeGrafter"/>
</dbReference>
<dbReference type="PROSITE" id="PS50880">
    <property type="entry name" value="TOPRIM"/>
    <property type="match status" value="1"/>
</dbReference>
<dbReference type="FunFam" id="1.10.290.10:FF:000001">
    <property type="entry name" value="DNA topoisomerase"/>
    <property type="match status" value="1"/>
</dbReference>
<reference evidence="11 12" key="1">
    <citation type="journal article" date="2018" name="Nat. Ecol. Evol.">
        <title>Pezizomycetes genomes reveal the molecular basis of ectomycorrhizal truffle lifestyle.</title>
        <authorList>
            <person name="Murat C."/>
            <person name="Payen T."/>
            <person name="Noel B."/>
            <person name="Kuo A."/>
            <person name="Morin E."/>
            <person name="Chen J."/>
            <person name="Kohler A."/>
            <person name="Krizsan K."/>
            <person name="Balestrini R."/>
            <person name="Da Silva C."/>
            <person name="Montanini B."/>
            <person name="Hainaut M."/>
            <person name="Levati E."/>
            <person name="Barry K.W."/>
            <person name="Belfiori B."/>
            <person name="Cichocki N."/>
            <person name="Clum A."/>
            <person name="Dockter R.B."/>
            <person name="Fauchery L."/>
            <person name="Guy J."/>
            <person name="Iotti M."/>
            <person name="Le Tacon F."/>
            <person name="Lindquist E.A."/>
            <person name="Lipzen A."/>
            <person name="Malagnac F."/>
            <person name="Mello A."/>
            <person name="Molinier V."/>
            <person name="Miyauchi S."/>
            <person name="Poulain J."/>
            <person name="Riccioni C."/>
            <person name="Rubini A."/>
            <person name="Sitrit Y."/>
            <person name="Splivallo R."/>
            <person name="Traeger S."/>
            <person name="Wang M."/>
            <person name="Zifcakova L."/>
            <person name="Wipf D."/>
            <person name="Zambonelli A."/>
            <person name="Paolocci F."/>
            <person name="Nowrousian M."/>
            <person name="Ottonello S."/>
            <person name="Baldrian P."/>
            <person name="Spatafora J.W."/>
            <person name="Henrissat B."/>
            <person name="Nagy L.G."/>
            <person name="Aury J.M."/>
            <person name="Wincker P."/>
            <person name="Grigoriev I.V."/>
            <person name="Bonfante P."/>
            <person name="Martin F.M."/>
        </authorList>
    </citation>
    <scope>NUCLEOTIDE SEQUENCE [LARGE SCALE GENOMIC DNA]</scope>
    <source>
        <strain evidence="11 12">RN42</strain>
    </source>
</reference>
<dbReference type="Gene3D" id="2.70.20.10">
    <property type="entry name" value="Topoisomerase I, domain 3"/>
    <property type="match status" value="1"/>
</dbReference>
<dbReference type="InterPro" id="IPR034144">
    <property type="entry name" value="TOPRIM_TopoIII"/>
</dbReference>
<dbReference type="InterPro" id="IPR013824">
    <property type="entry name" value="Topo_IA_cen_sub1"/>
</dbReference>
<dbReference type="Gene3D" id="1.10.460.10">
    <property type="entry name" value="Topoisomerase I, domain 2"/>
    <property type="match status" value="1"/>
</dbReference>
<dbReference type="Pfam" id="PF01131">
    <property type="entry name" value="Topoisom_bac"/>
    <property type="match status" value="1"/>
</dbReference>
<dbReference type="InterPro" id="IPR000380">
    <property type="entry name" value="Topo_IA"/>
</dbReference>
<dbReference type="OrthoDB" id="430051at2759"/>
<dbReference type="Pfam" id="PF01751">
    <property type="entry name" value="Toprim"/>
    <property type="match status" value="1"/>
</dbReference>
<dbReference type="Gene3D" id="1.10.290.10">
    <property type="entry name" value="Topoisomerase I, domain 4"/>
    <property type="match status" value="1"/>
</dbReference>
<dbReference type="GO" id="GO:0031422">
    <property type="term" value="C:RecQ family helicase-topoisomerase III complex"/>
    <property type="evidence" value="ECO:0007669"/>
    <property type="project" value="TreeGrafter"/>
</dbReference>
<dbReference type="PROSITE" id="PS00396">
    <property type="entry name" value="TOPO_IA_1"/>
    <property type="match status" value="1"/>
</dbReference>
<evidence type="ECO:0000256" key="5">
    <source>
        <dbReference type="ARBA" id="ARBA00023125"/>
    </source>
</evidence>
<evidence type="ECO:0000256" key="8">
    <source>
        <dbReference type="SAM" id="MobiDB-lite"/>
    </source>
</evidence>
<dbReference type="PANTHER" id="PTHR11390:SF21">
    <property type="entry name" value="DNA TOPOISOMERASE 3-ALPHA"/>
    <property type="match status" value="1"/>
</dbReference>
<dbReference type="PROSITE" id="PS52039">
    <property type="entry name" value="TOPO_IA_2"/>
    <property type="match status" value="1"/>
</dbReference>
<dbReference type="PANTHER" id="PTHR11390">
    <property type="entry name" value="PROKARYOTIC DNA TOPOISOMERASE"/>
    <property type="match status" value="1"/>
</dbReference>
<dbReference type="GO" id="GO:0006265">
    <property type="term" value="P:DNA topological change"/>
    <property type="evidence" value="ECO:0007669"/>
    <property type="project" value="InterPro"/>
</dbReference>
<dbReference type="CDD" id="cd00186">
    <property type="entry name" value="TOP1Ac"/>
    <property type="match status" value="1"/>
</dbReference>
<organism evidence="11 12">
    <name type="scientific">Ascobolus immersus RN42</name>
    <dbReference type="NCBI Taxonomy" id="1160509"/>
    <lineage>
        <taxon>Eukaryota</taxon>
        <taxon>Fungi</taxon>
        <taxon>Dikarya</taxon>
        <taxon>Ascomycota</taxon>
        <taxon>Pezizomycotina</taxon>
        <taxon>Pezizomycetes</taxon>
        <taxon>Pezizales</taxon>
        <taxon>Ascobolaceae</taxon>
        <taxon>Ascobolus</taxon>
    </lineage>
</organism>
<keyword evidence="4 7" id="KW-0799">Topoisomerase</keyword>
<dbReference type="GO" id="GO:0003917">
    <property type="term" value="F:DNA topoisomerase type I (single strand cut, ATP-independent) activity"/>
    <property type="evidence" value="ECO:0007669"/>
    <property type="project" value="UniProtKB-EC"/>
</dbReference>
<comment type="catalytic activity">
    <reaction evidence="1 7">
        <text>ATP-independent breakage of single-stranded DNA, followed by passage and rejoining.</text>
        <dbReference type="EC" id="5.6.2.1"/>
    </reaction>
</comment>
<dbReference type="InterPro" id="IPR006171">
    <property type="entry name" value="TOPRIM_dom"/>
</dbReference>
<evidence type="ECO:0000313" key="12">
    <source>
        <dbReference type="Proteomes" id="UP000275078"/>
    </source>
</evidence>
<dbReference type="EMBL" id="ML119674">
    <property type="protein sequence ID" value="RPA82069.1"/>
    <property type="molecule type" value="Genomic_DNA"/>
</dbReference>
<comment type="similarity">
    <text evidence="2 7">Belongs to the type IA topoisomerase family.</text>
</comment>
<keyword evidence="12" id="KW-1185">Reference proteome</keyword>
<dbReference type="SUPFAM" id="SSF56712">
    <property type="entry name" value="Prokaryotic type I DNA topoisomerase"/>
    <property type="match status" value="1"/>
</dbReference>
<name>A0A3N4I7M5_ASCIM</name>